<sequence>MRRAGIELHIDRLVVEGIAPTDAAALRRAVERELARRLAAPTATATDTPRGAAHVDAGVLPVPASAGPQRFGTAIADRVLGGLKR</sequence>
<dbReference type="Proteomes" id="UP001597299">
    <property type="component" value="Unassembled WGS sequence"/>
</dbReference>
<accession>A0ABW4Z0Y8</accession>
<dbReference type="RefSeq" id="WP_213351529.1">
    <property type="nucleotide sequence ID" value="NZ_JAHBGB010000006.1"/>
</dbReference>
<gene>
    <name evidence="1" type="ORF">ACFSNC_16815</name>
</gene>
<evidence type="ECO:0000313" key="2">
    <source>
        <dbReference type="Proteomes" id="UP001597299"/>
    </source>
</evidence>
<evidence type="ECO:0000313" key="1">
    <source>
        <dbReference type="EMBL" id="MFD2142071.1"/>
    </source>
</evidence>
<reference evidence="2" key="1">
    <citation type="journal article" date="2019" name="Int. J. Syst. Evol. Microbiol.">
        <title>The Global Catalogue of Microorganisms (GCM) 10K type strain sequencing project: providing services to taxonomists for standard genome sequencing and annotation.</title>
        <authorList>
            <consortium name="The Broad Institute Genomics Platform"/>
            <consortium name="The Broad Institute Genome Sequencing Center for Infectious Disease"/>
            <person name="Wu L."/>
            <person name="Ma J."/>
        </authorList>
    </citation>
    <scope>NUCLEOTIDE SEQUENCE [LARGE SCALE GENOMIC DNA]</scope>
    <source>
        <strain evidence="2">CCM 7435</strain>
    </source>
</reference>
<keyword evidence="2" id="KW-1185">Reference proteome</keyword>
<comment type="caution">
    <text evidence="1">The sequence shown here is derived from an EMBL/GenBank/DDBJ whole genome shotgun (WGS) entry which is preliminary data.</text>
</comment>
<name>A0ABW4Z0Y8_9HYPH</name>
<dbReference type="EMBL" id="JBHUHD010000001">
    <property type="protein sequence ID" value="MFD2142071.1"/>
    <property type="molecule type" value="Genomic_DNA"/>
</dbReference>
<protein>
    <submittedName>
        <fullName evidence="1">Uncharacterized protein</fullName>
    </submittedName>
</protein>
<organism evidence="1 2">
    <name type="scientific">Ancylobacter oerskovii</name>
    <dbReference type="NCBI Taxonomy" id="459519"/>
    <lineage>
        <taxon>Bacteria</taxon>
        <taxon>Pseudomonadati</taxon>
        <taxon>Pseudomonadota</taxon>
        <taxon>Alphaproteobacteria</taxon>
        <taxon>Hyphomicrobiales</taxon>
        <taxon>Xanthobacteraceae</taxon>
        <taxon>Ancylobacter</taxon>
    </lineage>
</organism>
<proteinExistence type="predicted"/>